<accession>A0A8S3SC34</accession>
<sequence>MKSLFMYCSFFGNGPPSQYDNKQQEKTTPPNIHQMPFPFDLLSLLPKSQQAEILFSTYMLSSTDEQPSKGSNSILFQLLLDKLSETFDKKVSLSKTDCKRFLELLKKRSRDDLEYPLPFSIDKVLSNSTEIPQWCCFVKSVSNNRMFMTILPESFNDLLLLDTKLEVIKEGSSESDEIIDRVSESQSARTESPSAPTESPSESGDAQRDDGQQDNKPHKKTEHKHDKEEKPYHYYTIPFYMYESYLPNVLDMLINPWDFTLPEDIYEDLTFMESDRDESFSKSPMFKVPSFEREFTPGCDEATMYMSWMRINHERRLTECSNNENEATLKQQCSVLTDIYYSCFVNGVFQSVQQDLGVHKNDVDAAINNICEESLAIETDITTFLLSSCQHFQKIAESAKFDLANRDNTIQDEQEEEEVEDFFPRRQSVRFNDFVEELDCRPVNDNIPMSLQLPKTSAKLKTSLNYPCEFTEGSHNLVKNKFIDIVQKWFKQVPSNPDYYIYCPVNIPQSVSGEEESDGRNESDGILERKGTDHLSTASMLDSEESYTDEEICEEEKESENIPLFVFFTCTVKHRLDQEPIAVQGLIPCLDEIVNKIETDMEVNLSDLKVTFDINCVTMATDVEEEPKRTFMRMLSNNSTSSSPPLSPREDMMGSSTDLGSLKQTCPDPIKHLPRQQHLAVTKCKEELEWLLKDEIASSLRQLNLIQTDTLEFVTDHIKKSAKKGKPNCSCEHIPLHFVYGVEKSLPNFKEEFERLNLTKYKLMTEEDFYFVVTNKSYNNVLTKALTTALVELSRENTPASLEIATSSNDVNTAVTYVSPTLMSTEKQKIISPVSHSIEDGLSPLPSEKGGLSPLLSGSEESSSVFLKVDGNIDKKSDNDNNENSTASERDHFTDFYDKLEGIKTNIRPVKSVDLRSLSAGEIDLQGLKKSSSCAGIIMTSVGNTKEIACLAPPPPVMTWASHGQFLGRSRHFSAPSGQGTPRSKTSTIDHTPSWLSSRASEAGYEGDSSDNEEGDTGFNDLSGSVQQPIPKFWLIMKVISKVKDLGVDVYFHSRETGQEDTEEIIEQRNLVSHVKDSSEDGSEEEEEAAGDQHYLYDTHKWDGGHFDCESVYTKTFYIHSRLKSMSGPRTSSNSKGMTALKAVLNKFSVINRKNMFVIKESTTHAVFYLRLKEVSGKDAIYQRQLSTIIGEEFELGESSASLIAMMKREEMLNVPEKDSDTLSITSSGSAISSIKPQDEIQLFVHGIEPPGKDIRVGLVNTLQNKLDDAVLDILCLQLNRNPMSKLSAEDVHDIMDGRQQAIPDGQAFLYIRPTHGGKGIACISLALVDGKGIPVQALGCRKPSRIGYTKIASEKEFEHLIHTDLYESNGDSRPGPTALLQFRAWEVGSADLGSLKEKLILAVHHSLCDIVTEFTMLTASVCQIPHQLMELLPVASYSTPSSPHAPRESDLQRRHSIMTRKMPDKIVLSSAVSSPLLQSLKDAFTRVTSPSPDQAKSFFDIPSSAAHIQGQASPSSSLMSDYSSGSEGDVRQIIQKYEEGSRGILNPVFSSLLIKWFDFCHEIGVPSVSKDVMALSSRFAVDFFLKEFINVVSHILGDVHPKIFKLYKDSEGNLCNGTLYNPCRVPVQTDDVNIESSLDTTDRFDMVMADQDINFVVVGRNTEQWQASVQDFNEEEFTASPTSPKAIPKHALQRFAPLWSEREKSPDILNMLASPDPLFIPRQRLLLLTVQNRNLCLYTYNWAGDLNKMLILNNSELDNLIKHAAPPPNEHLRRKNSNIGQFSAGHPSQPFDEAFKDTQPTKPLSQTQHAVIRDVVKCHGLQTQGVRGHVRKVLLHSSMCLCSALHSSCSALHSSMCVTCVLHEVQFTQSPCALHSSMCLHAVLYTVQQEEDLHLLKQFSRLLHYCATPILFFSQWRQKIMEKYRSTQKLPRTPTPDKTDKSRSRHSSGTSTSSLRTKRADSQDGKKRPDSTPSDSPIHGQKQKRFQEEGWHVEIRSDFRHRKTPSHENFVPDDSHIHGSIGTVKHLQKTMSGGIMLMELSFREQYFCVKLFVCESSRLGTPVNQHLKVLFVDECEKCKDLIHVHSFAHDFHLRSIQSCISGKGMYKNFYHMTGFLSDFSLVYPYPPAFSRNFLLTDFITFPELSSPAQTLYEHMTNHIKDHGMKVIAMTPTVDADIESEYCFVRTTEYALTQYKEFKVPTRQKSVTDDFDIGLVITNMSQSNVYQTDAERYTLKLQYFIVLTSKRDLFPVAYLEKKLGQFKTLPQTPEVIHRISNNPVPVKQHIGVRKQSRRPYKRTNQHQETAENILMQESTMAREKMNELIRQSTAECRKDSLWNRMLIVTHADEDVKKKKRSDTEESKDGFQKLSHDEFLELLGMVVKQKLSDIDPQLMPFHNMSFMWYKSLYKVLQSRYPETHRSFSSPDGHVQYLVVVNPQFPDMLMMLMIDVKDHKTDLCAVFREALSDESDQSKPSLPFINIQDHETDFINVCCFHLWASLL</sequence>
<reference evidence="2" key="1">
    <citation type="submission" date="2021-03" db="EMBL/GenBank/DDBJ databases">
        <authorList>
            <person name="Bekaert M."/>
        </authorList>
    </citation>
    <scope>NUCLEOTIDE SEQUENCE</scope>
</reference>
<keyword evidence="3" id="KW-1185">Reference proteome</keyword>
<gene>
    <name evidence="2" type="ORF">MEDL_32177</name>
</gene>
<name>A0A8S3SC34_MYTED</name>
<evidence type="ECO:0000313" key="2">
    <source>
        <dbReference type="EMBL" id="CAG2218550.1"/>
    </source>
</evidence>
<dbReference type="EMBL" id="CAJPWZ010001600">
    <property type="protein sequence ID" value="CAG2218550.1"/>
    <property type="molecule type" value="Genomic_DNA"/>
</dbReference>
<feature type="region of interest" description="Disordered" evidence="1">
    <location>
        <begin position="1068"/>
        <end position="1091"/>
    </location>
</feature>
<evidence type="ECO:0000256" key="1">
    <source>
        <dbReference type="SAM" id="MobiDB-lite"/>
    </source>
</evidence>
<comment type="caution">
    <text evidence="2">The sequence shown here is derived from an EMBL/GenBank/DDBJ whole genome shotgun (WGS) entry which is preliminary data.</text>
</comment>
<dbReference type="OrthoDB" id="43547at2759"/>
<feature type="region of interest" description="Disordered" evidence="1">
    <location>
        <begin position="635"/>
        <end position="655"/>
    </location>
</feature>
<feature type="region of interest" description="Disordered" evidence="1">
    <location>
        <begin position="176"/>
        <end position="227"/>
    </location>
</feature>
<dbReference type="InterPro" id="IPR033228">
    <property type="entry name" value="SZT2"/>
</dbReference>
<organism evidence="2 3">
    <name type="scientific">Mytilus edulis</name>
    <name type="common">Blue mussel</name>
    <dbReference type="NCBI Taxonomy" id="6550"/>
    <lineage>
        <taxon>Eukaryota</taxon>
        <taxon>Metazoa</taxon>
        <taxon>Spiralia</taxon>
        <taxon>Lophotrochozoa</taxon>
        <taxon>Mollusca</taxon>
        <taxon>Bivalvia</taxon>
        <taxon>Autobranchia</taxon>
        <taxon>Pteriomorphia</taxon>
        <taxon>Mytilida</taxon>
        <taxon>Mytiloidea</taxon>
        <taxon>Mytilidae</taxon>
        <taxon>Mytilinae</taxon>
        <taxon>Mytilus</taxon>
    </lineage>
</organism>
<dbReference type="PANTHER" id="PTHR14918:SF3">
    <property type="entry name" value="KICSTOR COMPLEX PROTEIN SZT2"/>
    <property type="match status" value="1"/>
</dbReference>
<feature type="compositionally biased region" description="Acidic residues" evidence="1">
    <location>
        <begin position="1080"/>
        <end position="1090"/>
    </location>
</feature>
<dbReference type="GO" id="GO:0005777">
    <property type="term" value="C:peroxisome"/>
    <property type="evidence" value="ECO:0007669"/>
    <property type="project" value="InterPro"/>
</dbReference>
<feature type="region of interest" description="Disordered" evidence="1">
    <location>
        <begin position="511"/>
        <end position="533"/>
    </location>
</feature>
<feature type="compositionally biased region" description="Polar residues" evidence="1">
    <location>
        <begin position="976"/>
        <end position="1000"/>
    </location>
</feature>
<feature type="region of interest" description="Disordered" evidence="1">
    <location>
        <begin position="870"/>
        <end position="890"/>
    </location>
</feature>
<proteinExistence type="predicted"/>
<feature type="region of interest" description="Disordered" evidence="1">
    <location>
        <begin position="970"/>
        <end position="1023"/>
    </location>
</feature>
<feature type="region of interest" description="Disordered" evidence="1">
    <location>
        <begin position="1925"/>
        <end position="1988"/>
    </location>
</feature>
<evidence type="ECO:0000313" key="3">
    <source>
        <dbReference type="Proteomes" id="UP000683360"/>
    </source>
</evidence>
<feature type="compositionally biased region" description="Low complexity" evidence="1">
    <location>
        <begin position="635"/>
        <end position="644"/>
    </location>
</feature>
<feature type="compositionally biased region" description="Basic and acidic residues" evidence="1">
    <location>
        <begin position="518"/>
        <end position="533"/>
    </location>
</feature>
<feature type="compositionally biased region" description="Basic and acidic residues" evidence="1">
    <location>
        <begin position="205"/>
        <end position="216"/>
    </location>
</feature>
<dbReference type="PANTHER" id="PTHR14918">
    <property type="entry name" value="KICSTOR COMPLEX PROTEIN SZT2"/>
    <property type="match status" value="1"/>
</dbReference>
<feature type="compositionally biased region" description="Low complexity" evidence="1">
    <location>
        <begin position="190"/>
        <end position="203"/>
    </location>
</feature>
<protein>
    <submittedName>
        <fullName evidence="2">SZT2</fullName>
    </submittedName>
</protein>
<feature type="compositionally biased region" description="Basic and acidic residues" evidence="1">
    <location>
        <begin position="1959"/>
        <end position="1971"/>
    </location>
</feature>
<dbReference type="Proteomes" id="UP000683360">
    <property type="component" value="Unassembled WGS sequence"/>
</dbReference>